<organism evidence="2 3">
    <name type="scientific">Sphingomonas immobilis</name>
    <dbReference type="NCBI Taxonomy" id="3063997"/>
    <lineage>
        <taxon>Bacteria</taxon>
        <taxon>Pseudomonadati</taxon>
        <taxon>Pseudomonadota</taxon>
        <taxon>Alphaproteobacteria</taxon>
        <taxon>Sphingomonadales</taxon>
        <taxon>Sphingomonadaceae</taxon>
        <taxon>Sphingomonas</taxon>
    </lineage>
</organism>
<evidence type="ECO:0008006" key="4">
    <source>
        <dbReference type="Google" id="ProtNLM"/>
    </source>
</evidence>
<keyword evidence="3" id="KW-1185">Reference proteome</keyword>
<protein>
    <recommendedName>
        <fullName evidence="4">Peptidoglycan-binding protein</fullName>
    </recommendedName>
</protein>
<proteinExistence type="predicted"/>
<evidence type="ECO:0000313" key="3">
    <source>
        <dbReference type="Proteomes" id="UP001176468"/>
    </source>
</evidence>
<dbReference type="InterPro" id="IPR036366">
    <property type="entry name" value="PGBDSf"/>
</dbReference>
<dbReference type="Proteomes" id="UP001176468">
    <property type="component" value="Unassembled WGS sequence"/>
</dbReference>
<feature type="region of interest" description="Disordered" evidence="1">
    <location>
        <begin position="239"/>
        <end position="258"/>
    </location>
</feature>
<comment type="caution">
    <text evidence="2">The sequence shown here is derived from an EMBL/GenBank/DDBJ whole genome shotgun (WGS) entry which is preliminary data.</text>
</comment>
<reference evidence="2" key="1">
    <citation type="submission" date="2023-07" db="EMBL/GenBank/DDBJ databases">
        <authorList>
            <person name="Kim M.K."/>
        </authorList>
    </citation>
    <scope>NUCLEOTIDE SEQUENCE</scope>
    <source>
        <strain evidence="2">CA1-15</strain>
    </source>
</reference>
<sequence>MPVISAPVGLRSPNRPGDVTVVQEFLNLRIATFNMPPLRVNGTCDDKTITAIRIFQTRCMGLWKADGRVDTTGKTLAALADVSLPNLTRNRNVASAAAYRLSGKDWFALNESKYPNSSRLADLTAGFQAKASAFVDALRLAQATVVISATQRNKTRAWLMNAAWRISTGEAKPGDITPPPDSSCDIIWDHGDDKESRKAAAEMVELFDIAYRPSLTSNHIKGTAVDMTITWSGPIEIKDAGGKTHKLDRPRNGAENSDLHKIGASYGVKKLLSDRPHWSADGH</sequence>
<name>A0ABT9A403_9SPHN</name>
<gene>
    <name evidence="2" type="ORF">Q5H94_19750</name>
</gene>
<accession>A0ABT9A403</accession>
<dbReference type="EMBL" id="JAUQSZ010000017">
    <property type="protein sequence ID" value="MDO7844575.1"/>
    <property type="molecule type" value="Genomic_DNA"/>
</dbReference>
<dbReference type="Gene3D" id="1.10.101.10">
    <property type="entry name" value="PGBD-like superfamily/PGBD"/>
    <property type="match status" value="1"/>
</dbReference>
<dbReference type="RefSeq" id="WP_304562968.1">
    <property type="nucleotide sequence ID" value="NZ_JAUQSZ010000017.1"/>
</dbReference>
<evidence type="ECO:0000256" key="1">
    <source>
        <dbReference type="SAM" id="MobiDB-lite"/>
    </source>
</evidence>
<evidence type="ECO:0000313" key="2">
    <source>
        <dbReference type="EMBL" id="MDO7844575.1"/>
    </source>
</evidence>